<dbReference type="GO" id="GO:0071897">
    <property type="term" value="P:DNA biosynthetic process"/>
    <property type="evidence" value="ECO:0007669"/>
    <property type="project" value="UniProtKB-ARBA"/>
</dbReference>
<proteinExistence type="predicted"/>
<dbReference type="Proteomes" id="UP000499080">
    <property type="component" value="Unassembled WGS sequence"/>
</dbReference>
<dbReference type="InterPro" id="IPR043502">
    <property type="entry name" value="DNA/RNA_pol_sf"/>
</dbReference>
<accession>A0A4Y2GAV0</accession>
<comment type="caution">
    <text evidence="1">The sequence shown here is derived from an EMBL/GenBank/DDBJ whole genome shotgun (WGS) entry which is preliminary data.</text>
</comment>
<evidence type="ECO:0000313" key="2">
    <source>
        <dbReference type="Proteomes" id="UP000499080"/>
    </source>
</evidence>
<evidence type="ECO:0008006" key="3">
    <source>
        <dbReference type="Google" id="ProtNLM"/>
    </source>
</evidence>
<evidence type="ECO:0000313" key="1">
    <source>
        <dbReference type="EMBL" id="GBM49916.1"/>
    </source>
</evidence>
<gene>
    <name evidence="1" type="ORF">AVEN_135905_1</name>
</gene>
<protein>
    <recommendedName>
        <fullName evidence="3">Reverse transcriptase domain-containing protein</fullName>
    </recommendedName>
</protein>
<dbReference type="EMBL" id="BGPR01098646">
    <property type="protein sequence ID" value="GBM49916.1"/>
    <property type="molecule type" value="Genomic_DNA"/>
</dbReference>
<dbReference type="OrthoDB" id="6514743at2759"/>
<dbReference type="SUPFAM" id="SSF56672">
    <property type="entry name" value="DNA/RNA polymerases"/>
    <property type="match status" value="1"/>
</dbReference>
<name>A0A4Y2GAV0_ARAVE</name>
<dbReference type="AlphaFoldDB" id="A0A4Y2GAV0"/>
<keyword evidence="2" id="KW-1185">Reference proteome</keyword>
<dbReference type="Gene3D" id="3.10.10.10">
    <property type="entry name" value="HIV Type 1 Reverse Transcriptase, subunit A, domain 1"/>
    <property type="match status" value="1"/>
</dbReference>
<reference evidence="1 2" key="1">
    <citation type="journal article" date="2019" name="Sci. Rep.">
        <title>Orb-weaving spider Araneus ventricosus genome elucidates the spidroin gene catalogue.</title>
        <authorList>
            <person name="Kono N."/>
            <person name="Nakamura H."/>
            <person name="Ohtoshi R."/>
            <person name="Moran D.A.P."/>
            <person name="Shinohara A."/>
            <person name="Yoshida Y."/>
            <person name="Fujiwara M."/>
            <person name="Mori M."/>
            <person name="Tomita M."/>
            <person name="Arakawa K."/>
        </authorList>
    </citation>
    <scope>NUCLEOTIDE SEQUENCE [LARGE SCALE GENOMIC DNA]</scope>
</reference>
<organism evidence="1 2">
    <name type="scientific">Araneus ventricosus</name>
    <name type="common">Orbweaver spider</name>
    <name type="synonym">Epeira ventricosa</name>
    <dbReference type="NCBI Taxonomy" id="182803"/>
    <lineage>
        <taxon>Eukaryota</taxon>
        <taxon>Metazoa</taxon>
        <taxon>Ecdysozoa</taxon>
        <taxon>Arthropoda</taxon>
        <taxon>Chelicerata</taxon>
        <taxon>Arachnida</taxon>
        <taxon>Araneae</taxon>
        <taxon>Araneomorphae</taxon>
        <taxon>Entelegynae</taxon>
        <taxon>Araneoidea</taxon>
        <taxon>Araneidae</taxon>
        <taxon>Araneus</taxon>
    </lineage>
</organism>
<sequence>MKAKFDPKLEFPKLFIGIGKIEKPYKIKLKESAEPYAIMIPRRVPILLKAALQKKLDEMVKQEIIEPVDEASECCAPMVIVPESKEIYECVLIFQS</sequence>